<dbReference type="Pfam" id="PF25500">
    <property type="entry name" value="DUF7913"/>
    <property type="match status" value="1"/>
</dbReference>
<feature type="domain" description="DUF7915" evidence="2">
    <location>
        <begin position="165"/>
        <end position="306"/>
    </location>
</feature>
<evidence type="ECO:0000313" key="4">
    <source>
        <dbReference type="Proteomes" id="UP000000768"/>
    </source>
</evidence>
<accession>A0A1Z5R6C7</accession>
<dbReference type="STRING" id="4558.A0A1Z5R6C7"/>
<dbReference type="PANTHER" id="PTHR33913:SF1">
    <property type="entry name" value="DRBM DOMAIN-CONTAINING PROTEIN"/>
    <property type="match status" value="1"/>
</dbReference>
<organism evidence="3 4">
    <name type="scientific">Sorghum bicolor</name>
    <name type="common">Sorghum</name>
    <name type="synonym">Sorghum vulgare</name>
    <dbReference type="NCBI Taxonomy" id="4558"/>
    <lineage>
        <taxon>Eukaryota</taxon>
        <taxon>Viridiplantae</taxon>
        <taxon>Streptophyta</taxon>
        <taxon>Embryophyta</taxon>
        <taxon>Tracheophyta</taxon>
        <taxon>Spermatophyta</taxon>
        <taxon>Magnoliopsida</taxon>
        <taxon>Liliopsida</taxon>
        <taxon>Poales</taxon>
        <taxon>Poaceae</taxon>
        <taxon>PACMAD clade</taxon>
        <taxon>Panicoideae</taxon>
        <taxon>Andropogonodae</taxon>
        <taxon>Andropogoneae</taxon>
        <taxon>Sorghinae</taxon>
        <taxon>Sorghum</taxon>
    </lineage>
</organism>
<dbReference type="InParanoid" id="A0A1Z5R6C7"/>
<reference evidence="3 4" key="1">
    <citation type="journal article" date="2009" name="Nature">
        <title>The Sorghum bicolor genome and the diversification of grasses.</title>
        <authorList>
            <person name="Paterson A.H."/>
            <person name="Bowers J.E."/>
            <person name="Bruggmann R."/>
            <person name="Dubchak I."/>
            <person name="Grimwood J."/>
            <person name="Gundlach H."/>
            <person name="Haberer G."/>
            <person name="Hellsten U."/>
            <person name="Mitros T."/>
            <person name="Poliakov A."/>
            <person name="Schmutz J."/>
            <person name="Spannagl M."/>
            <person name="Tang H."/>
            <person name="Wang X."/>
            <person name="Wicker T."/>
            <person name="Bharti A.K."/>
            <person name="Chapman J."/>
            <person name="Feltus F.A."/>
            <person name="Gowik U."/>
            <person name="Grigoriev I.V."/>
            <person name="Lyons E."/>
            <person name="Maher C.A."/>
            <person name="Martis M."/>
            <person name="Narechania A."/>
            <person name="Otillar R.P."/>
            <person name="Penning B.W."/>
            <person name="Salamov A.A."/>
            <person name="Wang Y."/>
            <person name="Zhang L."/>
            <person name="Carpita N.C."/>
            <person name="Freeling M."/>
            <person name="Gingle A.R."/>
            <person name="Hash C.T."/>
            <person name="Keller B."/>
            <person name="Klein P."/>
            <person name="Kresovich S."/>
            <person name="McCann M.C."/>
            <person name="Ming R."/>
            <person name="Peterson D.G."/>
            <person name="Mehboob-ur-Rahman"/>
            <person name="Ware D."/>
            <person name="Westhoff P."/>
            <person name="Mayer K.F."/>
            <person name="Messing J."/>
            <person name="Rokhsar D.S."/>
        </authorList>
    </citation>
    <scope>NUCLEOTIDE SEQUENCE [LARGE SCALE GENOMIC DNA]</scope>
    <source>
        <strain evidence="4">cv. BTx623</strain>
    </source>
</reference>
<evidence type="ECO:0000259" key="1">
    <source>
        <dbReference type="Pfam" id="PF25500"/>
    </source>
</evidence>
<sequence>MEQEEVGSGSSSEAEEVLQLEDAVGLLVEHLVDPVLPLGQVVDREDALSPETQEAVARQVHAVVLLYNYYHRKQFPQLQFASPDQFSKSASLTVTNKNLLMYLNGVGEAGLSVTDKAIIDACDIAEALDATKDSPDMMMWPISKVAVLLINQTKNVCLLEHGSQTKGVWSMLEKDIETAFDASLNNERPVQGLSNKPIPLPSVPYMLQQIAYSEVELKTGMKRTQLRFIEEHRVYSLSNKGTSTMLFILHYDQTVDSKLKEMPLEALIKRMSGPIFECGPYPITTSVVDCYHLLPYKEVLLNIMNRGRPLGSSQMKESKSKMKKINTNVSTPKENKHVVKEVHDSGTQNCSSSKNSKDSNMNCKRKSEAFMTEVANYAEHRDGQSPTKDLQGSVQMDKNITDNNSRNVPQDIILGPDIDPVTNNHALKIQKEKVIQKSGGITSNMNVQIYVTLQLLQKMRDDTLHEHLELGDRSAEYEMDIQTILTETEMTPKVTSIIKKYENSWKMMEVDNPISSEEGCKTMDIKRKKLKEAILLRNKCQQLGDICRESNWILPRYKVLPSVTGDMYQANVHLMGPDFNMSVNGDMRVTPHEARDSAASNMLCQLQQKAMED</sequence>
<name>A0A1Z5R6C7_SORBI</name>
<protein>
    <recommendedName>
        <fullName evidence="5">DRBM domain-containing protein</fullName>
    </recommendedName>
</protein>
<proteinExistence type="predicted"/>
<dbReference type="InterPro" id="IPR057235">
    <property type="entry name" value="DUF7913"/>
</dbReference>
<dbReference type="FunCoup" id="A0A1Z5R6C7">
    <property type="interactions" value="489"/>
</dbReference>
<feature type="domain" description="DUF7913" evidence="1">
    <location>
        <begin position="16"/>
        <end position="129"/>
    </location>
</feature>
<dbReference type="OMA" id="MICEDET"/>
<reference evidence="4" key="2">
    <citation type="journal article" date="2018" name="Plant J.">
        <title>The Sorghum bicolor reference genome: improved assembly, gene annotations, a transcriptome atlas, and signatures of genome organization.</title>
        <authorList>
            <person name="McCormick R.F."/>
            <person name="Truong S.K."/>
            <person name="Sreedasyam A."/>
            <person name="Jenkins J."/>
            <person name="Shu S."/>
            <person name="Sims D."/>
            <person name="Kennedy M."/>
            <person name="Amirebrahimi M."/>
            <person name="Weers B.D."/>
            <person name="McKinley B."/>
            <person name="Mattison A."/>
            <person name="Morishige D.T."/>
            <person name="Grimwood J."/>
            <person name="Schmutz J."/>
            <person name="Mullet J.E."/>
        </authorList>
    </citation>
    <scope>NUCLEOTIDE SEQUENCE [LARGE SCALE GENOMIC DNA]</scope>
    <source>
        <strain evidence="4">cv. BTx623</strain>
    </source>
</reference>
<evidence type="ECO:0000313" key="3">
    <source>
        <dbReference type="EMBL" id="OQU79277.1"/>
    </source>
</evidence>
<dbReference type="AlphaFoldDB" id="A0A1Z5R6C7"/>
<evidence type="ECO:0008006" key="5">
    <source>
        <dbReference type="Google" id="ProtNLM"/>
    </source>
</evidence>
<dbReference type="EMBL" id="CM000767">
    <property type="protein sequence ID" value="OQU79277.1"/>
    <property type="molecule type" value="Genomic_DNA"/>
</dbReference>
<dbReference type="Proteomes" id="UP000000768">
    <property type="component" value="Chromosome 8"/>
</dbReference>
<keyword evidence="4" id="KW-1185">Reference proteome</keyword>
<dbReference type="InterPro" id="IPR057237">
    <property type="entry name" value="DUF7915"/>
</dbReference>
<dbReference type="eggNOG" id="ENOG502QVPK">
    <property type="taxonomic scope" value="Eukaryota"/>
</dbReference>
<evidence type="ECO:0000259" key="2">
    <source>
        <dbReference type="Pfam" id="PF25502"/>
    </source>
</evidence>
<dbReference type="Pfam" id="PF25502">
    <property type="entry name" value="DUF7915"/>
    <property type="match status" value="1"/>
</dbReference>
<dbReference type="Gramene" id="OQU79277">
    <property type="protein sequence ID" value="OQU79277"/>
    <property type="gene ID" value="SORBI_3008G122700"/>
</dbReference>
<dbReference type="PANTHER" id="PTHR33913">
    <property type="entry name" value="ALEURONE LAYER MORPHOGENESIS PROTEIN"/>
    <property type="match status" value="1"/>
</dbReference>
<gene>
    <name evidence="3" type="ORF">SORBI_3008G122700</name>
</gene>